<proteinExistence type="evidence at transcript level"/>
<comment type="caution">
    <text evidence="5">The sequence shown here is derived from an EMBL/GenBank/DDBJ whole genome shotgun (WGS) entry which is preliminary data.</text>
</comment>
<keyword evidence="6" id="KW-1185">Reference proteome</keyword>
<dbReference type="Proteomes" id="UP000076925">
    <property type="component" value="Unassembled WGS sequence"/>
</dbReference>
<dbReference type="GO" id="GO:0000160">
    <property type="term" value="P:phosphorelay signal transduction system"/>
    <property type="evidence" value="ECO:0007669"/>
    <property type="project" value="UniProtKB-KW"/>
</dbReference>
<dbReference type="InterPro" id="IPR011006">
    <property type="entry name" value="CheY-like_superfamily"/>
</dbReference>
<keyword evidence="1 3" id="KW-0597">Phosphoprotein</keyword>
<dbReference type="PROSITE" id="PS50110">
    <property type="entry name" value="RESPONSE_REGULATORY"/>
    <property type="match status" value="1"/>
</dbReference>
<dbReference type="GO" id="GO:0043158">
    <property type="term" value="P:heterocyst development"/>
    <property type="evidence" value="ECO:0007669"/>
    <property type="project" value="UniProtKB-KW"/>
</dbReference>
<dbReference type="AlphaFoldDB" id="A0A139X251"/>
<evidence type="ECO:0000313" key="5">
    <source>
        <dbReference type="EMBL" id="KYC38775.1"/>
    </source>
</evidence>
<dbReference type="InterPro" id="IPR025497">
    <property type="entry name" value="PatA-like_N"/>
</dbReference>
<dbReference type="Gene3D" id="3.40.50.2300">
    <property type="match status" value="1"/>
</dbReference>
<gene>
    <name evidence="5" type="ORF">WA1_35170</name>
</gene>
<organism evidence="5 6">
    <name type="scientific">Scytonema hofmannii PCC 7110</name>
    <dbReference type="NCBI Taxonomy" id="128403"/>
    <lineage>
        <taxon>Bacteria</taxon>
        <taxon>Bacillati</taxon>
        <taxon>Cyanobacteriota</taxon>
        <taxon>Cyanophyceae</taxon>
        <taxon>Nostocales</taxon>
        <taxon>Scytonemataceae</taxon>
        <taxon>Scytonema</taxon>
    </lineage>
</organism>
<keyword evidence="2" id="KW-0902">Two-component regulatory system</keyword>
<reference evidence="5 6" key="1">
    <citation type="journal article" date="2013" name="Genome Biol. Evol.">
        <title>Genomes of Stigonematalean cyanobacteria (subsection V) and the evolution of oxygenic photosynthesis from prokaryotes to plastids.</title>
        <authorList>
            <person name="Dagan T."/>
            <person name="Roettger M."/>
            <person name="Stucken K."/>
            <person name="Landan G."/>
            <person name="Koch R."/>
            <person name="Major P."/>
            <person name="Gould S.B."/>
            <person name="Goremykin V.V."/>
            <person name="Rippka R."/>
            <person name="Tandeau de Marsac N."/>
            <person name="Gugger M."/>
            <person name="Lockhart P.J."/>
            <person name="Allen J.F."/>
            <person name="Brune I."/>
            <person name="Maus I."/>
            <person name="Puhler A."/>
            <person name="Martin W.F."/>
        </authorList>
    </citation>
    <scope>NUCLEOTIDE SEQUENCE [LARGE SCALE GENOMIC DNA]</scope>
    <source>
        <strain evidence="5 6">PCC 7110</strain>
    </source>
</reference>
<dbReference type="SUPFAM" id="SSF52172">
    <property type="entry name" value="CheY-like"/>
    <property type="match status" value="1"/>
</dbReference>
<comment type="induction">
    <text evidence="2">By nitrogen starvation.</text>
</comment>
<dbReference type="PIRSF" id="PIRSF005897">
    <property type="entry name" value="RR_PatA"/>
    <property type="match status" value="1"/>
</dbReference>
<name>A0A139X251_9CYAN</name>
<dbReference type="EMBL" id="ANNX02000039">
    <property type="protein sequence ID" value="KYC38775.1"/>
    <property type="molecule type" value="Genomic_DNA"/>
</dbReference>
<dbReference type="OrthoDB" id="417415at2"/>
<dbReference type="InterPro" id="IPR050595">
    <property type="entry name" value="Bact_response_regulator"/>
</dbReference>
<keyword evidence="2" id="KW-0364">Heterocyst</keyword>
<dbReference type="STRING" id="128403.WA1_35170"/>
<evidence type="ECO:0000256" key="3">
    <source>
        <dbReference type="PROSITE-ProRule" id="PRU00169"/>
    </source>
</evidence>
<dbReference type="Pfam" id="PF00072">
    <property type="entry name" value="Response_reg"/>
    <property type="match status" value="1"/>
</dbReference>
<comment type="subcellular location">
    <subcellularLocation>
        <location evidence="2">Cell septum</location>
    </subcellularLocation>
</comment>
<protein>
    <recommendedName>
        <fullName evidence="2">Protein PatA</fullName>
    </recommendedName>
</protein>
<evidence type="ECO:0000256" key="2">
    <source>
        <dbReference type="PIRNR" id="PIRNR005897"/>
    </source>
</evidence>
<dbReference type="GO" id="GO:0030428">
    <property type="term" value="C:cell septum"/>
    <property type="evidence" value="ECO:0007669"/>
    <property type="project" value="UniProtKB-SubCell"/>
</dbReference>
<dbReference type="RefSeq" id="WP_017745971.1">
    <property type="nucleotide sequence ID" value="NZ_KQ976354.1"/>
</dbReference>
<comment type="function">
    <text evidence="2">Controls heterocyst pattern formation.</text>
</comment>
<dbReference type="PANTHER" id="PTHR44591:SF23">
    <property type="entry name" value="CHEY SUBFAMILY"/>
    <property type="match status" value="1"/>
</dbReference>
<dbReference type="Pfam" id="PF14332">
    <property type="entry name" value="DUF4388"/>
    <property type="match status" value="1"/>
</dbReference>
<sequence length="405" mass="45753">MNSSLLYQSVDALLARRNDAPPIRDFDASKQAEMFVTLKQLQFSGQLVLTNAIGREWFVYLHRGFIVYATGGEHPARQWKRYSAVYLPQQSTDLSVLQYELENTTADDFGGCWQYQLLCLWVKQQKITTEQAAKVVWFTIVEVLFDITQAAQVTYELRPKNTLPKRLVLIDAAQAVAEADRLWQAWKAAKVADCSPNQVPAINQISELQQRISSSVYQTLNQLLEQQQTLREMAIEMKQDALTIIRSLLPYIQVGLVELRTVADLPSPGFSSPKQLETPKPLIACLDDNPWVCQEMEKILTAANYQFVGLNDPLRALGVLLALKPDLIFLDLMMPNTNGYEICGKLRKLACFRYTPIIILTGNDGVIDRVRAKIVGSSDFLSKETVDTKQVLGVINKHLKQVQFA</sequence>
<evidence type="ECO:0000259" key="4">
    <source>
        <dbReference type="PROSITE" id="PS50110"/>
    </source>
</evidence>
<feature type="modified residue" description="4-aspartylphosphate" evidence="3">
    <location>
        <position position="331"/>
    </location>
</feature>
<feature type="domain" description="Response regulatory" evidence="4">
    <location>
        <begin position="282"/>
        <end position="398"/>
    </location>
</feature>
<evidence type="ECO:0000313" key="6">
    <source>
        <dbReference type="Proteomes" id="UP000076925"/>
    </source>
</evidence>
<dbReference type="SMART" id="SM00448">
    <property type="entry name" value="REC"/>
    <property type="match status" value="1"/>
</dbReference>
<dbReference type="InterPro" id="IPR024186">
    <property type="entry name" value="Sig_transdc_resp-reg_PatA"/>
</dbReference>
<dbReference type="InterPro" id="IPR001789">
    <property type="entry name" value="Sig_transdc_resp-reg_receiver"/>
</dbReference>
<accession>A0A139X251</accession>
<dbReference type="PANTHER" id="PTHR44591">
    <property type="entry name" value="STRESS RESPONSE REGULATOR PROTEIN 1"/>
    <property type="match status" value="1"/>
</dbReference>
<evidence type="ECO:0000256" key="1">
    <source>
        <dbReference type="ARBA" id="ARBA00022553"/>
    </source>
</evidence>